<feature type="compositionally biased region" description="Polar residues" evidence="10">
    <location>
        <begin position="265"/>
        <end position="278"/>
    </location>
</feature>
<dbReference type="FunFam" id="2.30.42.10:FF:000026">
    <property type="entry name" value="Golgi reassembly stacking protein 2"/>
    <property type="match status" value="1"/>
</dbReference>
<keyword evidence="5" id="KW-0677">Repeat</keyword>
<dbReference type="Gene3D" id="2.30.42.10">
    <property type="match status" value="2"/>
</dbReference>
<feature type="region of interest" description="Disordered" evidence="10">
    <location>
        <begin position="265"/>
        <end position="285"/>
    </location>
</feature>
<accession>A0A3M7SKW8</accession>
<keyword evidence="9" id="KW-0862">Zinc</keyword>
<comment type="subcellular location">
    <subcellularLocation>
        <location evidence="1">Golgi apparatus membrane</location>
    </subcellularLocation>
</comment>
<keyword evidence="8" id="KW-0449">Lipoprotein</keyword>
<evidence type="ECO:0000313" key="13">
    <source>
        <dbReference type="Proteomes" id="UP000276133"/>
    </source>
</evidence>
<feature type="domain" description="PDZ GRASP-type" evidence="11">
    <location>
        <begin position="17"/>
        <end position="107"/>
    </location>
</feature>
<dbReference type="OrthoDB" id="3318at2759"/>
<protein>
    <submittedName>
        <fullName evidence="12">Golgi reassembly-stacking 2-like</fullName>
    </submittedName>
</protein>
<dbReference type="GO" id="GO:0046872">
    <property type="term" value="F:metal ion binding"/>
    <property type="evidence" value="ECO:0007669"/>
    <property type="project" value="UniProtKB-KW"/>
</dbReference>
<keyword evidence="13" id="KW-1185">Reference proteome</keyword>
<dbReference type="Proteomes" id="UP000276133">
    <property type="component" value="Unassembled WGS sequence"/>
</dbReference>
<evidence type="ECO:0000256" key="8">
    <source>
        <dbReference type="ARBA" id="ARBA00023288"/>
    </source>
</evidence>
<name>A0A3M7SKW8_BRAPC</name>
<evidence type="ECO:0000256" key="4">
    <source>
        <dbReference type="ARBA" id="ARBA00022707"/>
    </source>
</evidence>
<feature type="binding site" evidence="9">
    <location>
        <position position="20"/>
    </location>
    <ligand>
        <name>Zn(2+)</name>
        <dbReference type="ChEBI" id="CHEBI:29105"/>
    </ligand>
</feature>
<evidence type="ECO:0000256" key="6">
    <source>
        <dbReference type="ARBA" id="ARBA00023034"/>
    </source>
</evidence>
<sequence>MGIGGSSVLNIPGGGSEGYHVLKVQENSPGARASLEPFFDFIIAINGSRLDQDNDTLRMILNSNIDKPCKLLVFSSKTMNIREITLVPTKNWGGQGVLGVSIRFCSFERANENVWHVLEVQPNSPASLAGLRSNTDYIIGSDSLLTEPEDLFTLIESSENKQLKLYVYNFELDNVREVLLTPNSAWGGEGSLGCGIGYGYLHRIPIKDEKKSSLLPNMQSSNSLNPNVSMASNLSTMTNIGSQSSLLSNISVQSSLVNSGNITLNPNVTAESSPSTEAEQLEKQLEKTHLAEPENHSTQVPNENVVESPSSNPTFASTFGTVNMNSEVNLPAPININQYFPNMSPQAEQTALPNKNPTVANTNLTNQENVQVQPPINFLQHFKLPEQKENVPNLPPFNPELLSGNSNQIVQNLVQQTISNHFQQQMQQHNFNQTGASTPTNVQHGHSHEGGCSGHGHSH</sequence>
<keyword evidence="9" id="KW-0479">Metal-binding</keyword>
<dbReference type="InterPro" id="IPR036034">
    <property type="entry name" value="PDZ_sf"/>
</dbReference>
<dbReference type="STRING" id="10195.A0A3M7SKW8"/>
<feature type="binding site" evidence="9">
    <location>
        <position position="105"/>
    </location>
    <ligand>
        <name>Zn(2+)</name>
        <dbReference type="ChEBI" id="CHEBI:29105"/>
    </ligand>
</feature>
<evidence type="ECO:0000256" key="5">
    <source>
        <dbReference type="ARBA" id="ARBA00022737"/>
    </source>
</evidence>
<dbReference type="PANTHER" id="PTHR12893:SF0">
    <property type="entry name" value="GRASP65"/>
    <property type="match status" value="1"/>
</dbReference>
<evidence type="ECO:0000256" key="1">
    <source>
        <dbReference type="ARBA" id="ARBA00004394"/>
    </source>
</evidence>
<keyword evidence="4" id="KW-0519">Myristate</keyword>
<evidence type="ECO:0000256" key="3">
    <source>
        <dbReference type="ARBA" id="ARBA00022553"/>
    </source>
</evidence>
<reference evidence="12 13" key="1">
    <citation type="journal article" date="2018" name="Sci. Rep.">
        <title>Genomic signatures of local adaptation to the degree of environmental predictability in rotifers.</title>
        <authorList>
            <person name="Franch-Gras L."/>
            <person name="Hahn C."/>
            <person name="Garcia-Roger E.M."/>
            <person name="Carmona M.J."/>
            <person name="Serra M."/>
            <person name="Gomez A."/>
        </authorList>
    </citation>
    <scope>NUCLEOTIDE SEQUENCE [LARGE SCALE GENOMIC DNA]</scope>
    <source>
        <strain evidence="12">HYR1</strain>
    </source>
</reference>
<comment type="similarity">
    <text evidence="2">Belongs to the GORASP family.</text>
</comment>
<gene>
    <name evidence="12" type="ORF">BpHYR1_016587</name>
</gene>
<dbReference type="EMBL" id="REGN01001205">
    <property type="protein sequence ID" value="RNA36290.1"/>
    <property type="molecule type" value="Genomic_DNA"/>
</dbReference>
<comment type="caution">
    <text evidence="12">The sequence shown here is derived from an EMBL/GenBank/DDBJ whole genome shotgun (WGS) entry which is preliminary data.</text>
</comment>
<feature type="region of interest" description="Disordered" evidence="10">
    <location>
        <begin position="432"/>
        <end position="459"/>
    </location>
</feature>
<dbReference type="PANTHER" id="PTHR12893">
    <property type="entry name" value="GOLGI REASSEMBLY STACKING PROTEIN GRASP"/>
    <property type="match status" value="1"/>
</dbReference>
<organism evidence="12 13">
    <name type="scientific">Brachionus plicatilis</name>
    <name type="common">Marine rotifer</name>
    <name type="synonym">Brachionus muelleri</name>
    <dbReference type="NCBI Taxonomy" id="10195"/>
    <lineage>
        <taxon>Eukaryota</taxon>
        <taxon>Metazoa</taxon>
        <taxon>Spiralia</taxon>
        <taxon>Gnathifera</taxon>
        <taxon>Rotifera</taxon>
        <taxon>Eurotatoria</taxon>
        <taxon>Monogononta</taxon>
        <taxon>Pseudotrocha</taxon>
        <taxon>Ploima</taxon>
        <taxon>Brachionidae</taxon>
        <taxon>Brachionus</taxon>
    </lineage>
</organism>
<evidence type="ECO:0000256" key="10">
    <source>
        <dbReference type="SAM" id="MobiDB-lite"/>
    </source>
</evidence>
<evidence type="ECO:0000259" key="11">
    <source>
        <dbReference type="PROSITE" id="PS51865"/>
    </source>
</evidence>
<dbReference type="PROSITE" id="PS51865">
    <property type="entry name" value="PDZ_GRASP"/>
    <property type="match status" value="2"/>
</dbReference>
<keyword evidence="7" id="KW-0472">Membrane</keyword>
<dbReference type="GO" id="GO:0007030">
    <property type="term" value="P:Golgi organization"/>
    <property type="evidence" value="ECO:0007669"/>
    <property type="project" value="TreeGrafter"/>
</dbReference>
<evidence type="ECO:0000256" key="7">
    <source>
        <dbReference type="ARBA" id="ARBA00023136"/>
    </source>
</evidence>
<dbReference type="Pfam" id="PF04495">
    <property type="entry name" value="GRASP55_65"/>
    <property type="match status" value="1"/>
</dbReference>
<feature type="compositionally biased region" description="Polar residues" evidence="10">
    <location>
        <begin position="434"/>
        <end position="443"/>
    </location>
</feature>
<keyword evidence="3" id="KW-0597">Phosphoprotein</keyword>
<dbReference type="GO" id="GO:0000139">
    <property type="term" value="C:Golgi membrane"/>
    <property type="evidence" value="ECO:0007669"/>
    <property type="project" value="UniProtKB-SubCell"/>
</dbReference>
<evidence type="ECO:0000256" key="9">
    <source>
        <dbReference type="PIRSR" id="PIRSR607583-1"/>
    </source>
</evidence>
<evidence type="ECO:0000256" key="2">
    <source>
        <dbReference type="ARBA" id="ARBA00007144"/>
    </source>
</evidence>
<dbReference type="InterPro" id="IPR024958">
    <property type="entry name" value="GRASP_PDZ"/>
</dbReference>
<evidence type="ECO:0000313" key="12">
    <source>
        <dbReference type="EMBL" id="RNA36290.1"/>
    </source>
</evidence>
<proteinExistence type="inferred from homology"/>
<dbReference type="InterPro" id="IPR007583">
    <property type="entry name" value="GRASP55_65"/>
</dbReference>
<feature type="domain" description="PDZ GRASP-type" evidence="11">
    <location>
        <begin position="113"/>
        <end position="201"/>
    </location>
</feature>
<dbReference type="FunFam" id="2.30.42.10:FF:000056">
    <property type="entry name" value="Golgi reassembly-stacking protein 2 isoform 1"/>
    <property type="match status" value="1"/>
</dbReference>
<keyword evidence="6" id="KW-0333">Golgi apparatus</keyword>
<dbReference type="SUPFAM" id="SSF50156">
    <property type="entry name" value="PDZ domain-like"/>
    <property type="match status" value="2"/>
</dbReference>
<dbReference type="AlphaFoldDB" id="A0A3M7SKW8"/>